<sequence length="152" mass="17725">MGGFAALSLAVITEVWRHQQIEADKALSALTDESRQLLRISRTNDYREAVRLLRQLRLVDETGLARLNSNIWNFDLKFLFKALSRFWHLRWPKLSAAKRTEEISRVAGDFIMEFSADFSRLETDLIAVVRQRHSDIARLLLAEISKQLKEER</sequence>
<evidence type="ECO:0000313" key="1">
    <source>
        <dbReference type="EMBL" id="OGY47054.1"/>
    </source>
</evidence>
<comment type="caution">
    <text evidence="1">The sequence shown here is derived from an EMBL/GenBank/DDBJ whole genome shotgun (WGS) entry which is preliminary data.</text>
</comment>
<dbReference type="EMBL" id="MHIF01000048">
    <property type="protein sequence ID" value="OGY47054.1"/>
    <property type="molecule type" value="Genomic_DNA"/>
</dbReference>
<dbReference type="AlphaFoldDB" id="A0A1G1Y4E7"/>
<organism evidence="1 2">
    <name type="scientific">Candidatus Buchananbacteria bacterium RIFCSPHIGHO2_01_FULL_46_12</name>
    <dbReference type="NCBI Taxonomy" id="1797536"/>
    <lineage>
        <taxon>Bacteria</taxon>
        <taxon>Candidatus Buchananiibacteriota</taxon>
    </lineage>
</organism>
<accession>A0A1G1Y4E7</accession>
<evidence type="ECO:0000313" key="2">
    <source>
        <dbReference type="Proteomes" id="UP000178432"/>
    </source>
</evidence>
<protein>
    <submittedName>
        <fullName evidence="1">Uncharacterized protein</fullName>
    </submittedName>
</protein>
<name>A0A1G1Y4E7_9BACT</name>
<dbReference type="Proteomes" id="UP000178432">
    <property type="component" value="Unassembled WGS sequence"/>
</dbReference>
<reference evidence="1 2" key="1">
    <citation type="journal article" date="2016" name="Nat. Commun.">
        <title>Thousands of microbial genomes shed light on interconnected biogeochemical processes in an aquifer system.</title>
        <authorList>
            <person name="Anantharaman K."/>
            <person name="Brown C.T."/>
            <person name="Hug L.A."/>
            <person name="Sharon I."/>
            <person name="Castelle C.J."/>
            <person name="Probst A.J."/>
            <person name="Thomas B.C."/>
            <person name="Singh A."/>
            <person name="Wilkins M.J."/>
            <person name="Karaoz U."/>
            <person name="Brodie E.L."/>
            <person name="Williams K.H."/>
            <person name="Hubbard S.S."/>
            <person name="Banfield J.F."/>
        </authorList>
    </citation>
    <scope>NUCLEOTIDE SEQUENCE [LARGE SCALE GENOMIC DNA]</scope>
</reference>
<proteinExistence type="predicted"/>
<gene>
    <name evidence="1" type="ORF">A2663_03910</name>
</gene>